<organism evidence="2 3">
    <name type="scientific">Pisum sativum</name>
    <name type="common">Garden pea</name>
    <name type="synonym">Lathyrus oleraceus</name>
    <dbReference type="NCBI Taxonomy" id="3888"/>
    <lineage>
        <taxon>Eukaryota</taxon>
        <taxon>Viridiplantae</taxon>
        <taxon>Streptophyta</taxon>
        <taxon>Embryophyta</taxon>
        <taxon>Tracheophyta</taxon>
        <taxon>Spermatophyta</taxon>
        <taxon>Magnoliopsida</taxon>
        <taxon>eudicotyledons</taxon>
        <taxon>Gunneridae</taxon>
        <taxon>Pentapetalae</taxon>
        <taxon>rosids</taxon>
        <taxon>fabids</taxon>
        <taxon>Fabales</taxon>
        <taxon>Fabaceae</taxon>
        <taxon>Papilionoideae</taxon>
        <taxon>50 kb inversion clade</taxon>
        <taxon>NPAAA clade</taxon>
        <taxon>Hologalegina</taxon>
        <taxon>IRL clade</taxon>
        <taxon>Fabeae</taxon>
        <taxon>Lathyrus</taxon>
    </lineage>
</organism>
<dbReference type="GO" id="GO:0005739">
    <property type="term" value="C:mitochondrion"/>
    <property type="evidence" value="ECO:0007669"/>
    <property type="project" value="TreeGrafter"/>
</dbReference>
<accession>A0A9D4WHR9</accession>
<dbReference type="GO" id="GO:0009507">
    <property type="term" value="C:chloroplast"/>
    <property type="evidence" value="ECO:0007669"/>
    <property type="project" value="TreeGrafter"/>
</dbReference>
<proteinExistence type="predicted"/>
<dbReference type="GO" id="GO:0009099">
    <property type="term" value="P:L-valine biosynthetic process"/>
    <property type="evidence" value="ECO:0007669"/>
    <property type="project" value="TreeGrafter"/>
</dbReference>
<dbReference type="Gene3D" id="3.40.50.720">
    <property type="entry name" value="NAD(P)-binding Rossmann-like Domain"/>
    <property type="match status" value="1"/>
</dbReference>
<evidence type="ECO:0000313" key="1">
    <source>
        <dbReference type="EMBL" id="KAI5401732.1"/>
    </source>
</evidence>
<dbReference type="PANTHER" id="PTHR21371:SF1">
    <property type="entry name" value="KETOL-ACID REDUCTOISOMERASE, MITOCHONDRIAL"/>
    <property type="match status" value="1"/>
</dbReference>
<reference evidence="2 3" key="1">
    <citation type="journal article" date="2022" name="Nat. Genet.">
        <title>Improved pea reference genome and pan-genome highlight genomic features and evolutionary characteristics.</title>
        <authorList>
            <person name="Yang T."/>
            <person name="Liu R."/>
            <person name="Luo Y."/>
            <person name="Hu S."/>
            <person name="Wang D."/>
            <person name="Wang C."/>
            <person name="Pandey M.K."/>
            <person name="Ge S."/>
            <person name="Xu Q."/>
            <person name="Li N."/>
            <person name="Li G."/>
            <person name="Huang Y."/>
            <person name="Saxena R.K."/>
            <person name="Ji Y."/>
            <person name="Li M."/>
            <person name="Yan X."/>
            <person name="He Y."/>
            <person name="Liu Y."/>
            <person name="Wang X."/>
            <person name="Xiang C."/>
            <person name="Varshney R.K."/>
            <person name="Ding H."/>
            <person name="Gao S."/>
            <person name="Zong X."/>
        </authorList>
    </citation>
    <scope>NUCLEOTIDE SEQUENCE [LARGE SCALE GENOMIC DNA]</scope>
    <source>
        <strain evidence="2 3">cv. Zhongwan 6</strain>
    </source>
</reference>
<dbReference type="AlphaFoldDB" id="A0A9D4WHR9"/>
<dbReference type="Gramene" id="Psat06G0627100-T1">
    <property type="protein sequence ID" value="KAI5401732.1"/>
    <property type="gene ID" value="KIW84_066271"/>
</dbReference>
<evidence type="ECO:0000313" key="3">
    <source>
        <dbReference type="Proteomes" id="UP001058974"/>
    </source>
</evidence>
<dbReference type="GO" id="GO:0004455">
    <property type="term" value="F:ketol-acid reductoisomerase activity"/>
    <property type="evidence" value="ECO:0007669"/>
    <property type="project" value="TreeGrafter"/>
</dbReference>
<dbReference type="Gramene" id="Psat06G0627200-T1">
    <property type="protein sequence ID" value="KAI5401733.1"/>
    <property type="gene ID" value="KIW84_066272"/>
</dbReference>
<dbReference type="PANTHER" id="PTHR21371">
    <property type="entry name" value="KETOL-ACID REDUCTOISOMERASE, MITOCHONDRIAL"/>
    <property type="match status" value="1"/>
</dbReference>
<protein>
    <submittedName>
        <fullName evidence="2">Uncharacterized protein</fullName>
    </submittedName>
</protein>
<keyword evidence="3" id="KW-1185">Reference proteome</keyword>
<sequence length="106" mass="11948">MMPTEVVRERTYLSQRDQRRLEMSRLDPSRKCSFVRRLTSGALWIVCLGINRIFQSGVKMKPCQLDLIFPKNSSVIAVCPKGMGPSVRRLYVQGKEINGAGMNASS</sequence>
<name>A0A9D4WHR9_PEA</name>
<dbReference type="Proteomes" id="UP001058974">
    <property type="component" value="Chromosome 6"/>
</dbReference>
<dbReference type="EMBL" id="JAMSHJ010000006">
    <property type="protein sequence ID" value="KAI5401732.1"/>
    <property type="molecule type" value="Genomic_DNA"/>
</dbReference>
<evidence type="ECO:0000313" key="2">
    <source>
        <dbReference type="EMBL" id="KAI5401733.1"/>
    </source>
</evidence>
<comment type="caution">
    <text evidence="2">The sequence shown here is derived from an EMBL/GenBank/DDBJ whole genome shotgun (WGS) entry which is preliminary data.</text>
</comment>
<dbReference type="InterPro" id="IPR013023">
    <property type="entry name" value="KARI"/>
</dbReference>
<dbReference type="EMBL" id="JAMSHJ010000006">
    <property type="protein sequence ID" value="KAI5401733.1"/>
    <property type="molecule type" value="Genomic_DNA"/>
</dbReference>
<dbReference type="GO" id="GO:0009097">
    <property type="term" value="P:isoleucine biosynthetic process"/>
    <property type="evidence" value="ECO:0007669"/>
    <property type="project" value="TreeGrafter"/>
</dbReference>
<gene>
    <name evidence="1" type="ORF">KIW84_066271</name>
    <name evidence="2" type="ORF">KIW84_066272</name>
</gene>